<dbReference type="EMBL" id="LNXU01000019">
    <property type="protein sequence ID" value="KTC73701.1"/>
    <property type="molecule type" value="Genomic_DNA"/>
</dbReference>
<name>A0A0W0RRK6_LEGBO</name>
<dbReference type="OrthoDB" id="1257571at2"/>
<keyword evidence="2" id="KW-1185">Reference proteome</keyword>
<dbReference type="SUPFAM" id="SSF69118">
    <property type="entry name" value="AhpD-like"/>
    <property type="match status" value="1"/>
</dbReference>
<dbReference type="STRING" id="447.Lboz_2347"/>
<gene>
    <name evidence="1" type="ORF">Lboz_2347</name>
</gene>
<dbReference type="InterPro" id="IPR029032">
    <property type="entry name" value="AhpD-like"/>
</dbReference>
<sequence>MSFIQLSSHGTTPFERLLGHTPEILNQWGKLEADFLEQVRRALAFNNQCHYCMPKAGPPEQDPQDERLIEALRFANLFSITHESADKNEITRLKNFFSEAEIAELIAFRSFISAAQKLGAALGLKAMPHYIEDVDNK</sequence>
<evidence type="ECO:0008006" key="3">
    <source>
        <dbReference type="Google" id="ProtNLM"/>
    </source>
</evidence>
<comment type="caution">
    <text evidence="1">The sequence shown here is derived from an EMBL/GenBank/DDBJ whole genome shotgun (WGS) entry which is preliminary data.</text>
</comment>
<evidence type="ECO:0000313" key="1">
    <source>
        <dbReference type="EMBL" id="KTC73701.1"/>
    </source>
</evidence>
<organism evidence="1 2">
    <name type="scientific">Legionella bozemanae</name>
    <name type="common">Fluoribacter bozemanae</name>
    <dbReference type="NCBI Taxonomy" id="447"/>
    <lineage>
        <taxon>Bacteria</taxon>
        <taxon>Pseudomonadati</taxon>
        <taxon>Pseudomonadota</taxon>
        <taxon>Gammaproteobacteria</taxon>
        <taxon>Legionellales</taxon>
        <taxon>Legionellaceae</taxon>
        <taxon>Legionella</taxon>
    </lineage>
</organism>
<evidence type="ECO:0000313" key="2">
    <source>
        <dbReference type="Proteomes" id="UP000054695"/>
    </source>
</evidence>
<dbReference type="Gene3D" id="1.20.1290.10">
    <property type="entry name" value="AhpD-like"/>
    <property type="match status" value="1"/>
</dbReference>
<reference evidence="1 2" key="1">
    <citation type="submission" date="2015-11" db="EMBL/GenBank/DDBJ databases">
        <title>Genomic analysis of 38 Legionella species identifies large and diverse effector repertoires.</title>
        <authorList>
            <person name="Burstein D."/>
            <person name="Amaro F."/>
            <person name="Zusman T."/>
            <person name="Lifshitz Z."/>
            <person name="Cohen O."/>
            <person name="Gilbert J.A."/>
            <person name="Pupko T."/>
            <person name="Shuman H.A."/>
            <person name="Segal G."/>
        </authorList>
    </citation>
    <scope>NUCLEOTIDE SEQUENCE [LARGE SCALE GENOMIC DNA]</scope>
    <source>
        <strain evidence="1 2">WIGA</strain>
    </source>
</reference>
<accession>A0A0W0RRK6</accession>
<dbReference type="Proteomes" id="UP000054695">
    <property type="component" value="Unassembled WGS sequence"/>
</dbReference>
<proteinExistence type="predicted"/>
<dbReference type="PATRIC" id="fig|447.4.peg.2486"/>
<dbReference type="RefSeq" id="WP_058459944.1">
    <property type="nucleotide sequence ID" value="NZ_CAAAIY010000021.1"/>
</dbReference>
<dbReference type="AlphaFoldDB" id="A0A0W0RRK6"/>
<protein>
    <recommendedName>
        <fullName evidence="3">Carboxymuconolactone decarboxylase family protein</fullName>
    </recommendedName>
</protein>